<comment type="caution">
    <text evidence="2">The sequence shown here is derived from an EMBL/GenBank/DDBJ whole genome shotgun (WGS) entry which is preliminary data.</text>
</comment>
<name>A0ABD5CBS9_9BURK</name>
<sequence length="55" mass="5605">MVGPPRATRACGMNLCGMNLMAGSASAAARSAFWIAPATFGFDPARRSLCLANSG</sequence>
<organism evidence="2 3">
    <name type="scientific">Paraburkholderia graminis</name>
    <dbReference type="NCBI Taxonomy" id="60548"/>
    <lineage>
        <taxon>Bacteria</taxon>
        <taxon>Pseudomonadati</taxon>
        <taxon>Pseudomonadota</taxon>
        <taxon>Betaproteobacteria</taxon>
        <taxon>Burkholderiales</taxon>
        <taxon>Burkholderiaceae</taxon>
        <taxon>Paraburkholderia</taxon>
    </lineage>
</organism>
<dbReference type="EMBL" id="JAVIZN010000002">
    <property type="protein sequence ID" value="MDR6202611.1"/>
    <property type="molecule type" value="Genomic_DNA"/>
</dbReference>
<keyword evidence="1" id="KW-0732">Signal</keyword>
<protein>
    <submittedName>
        <fullName evidence="2">Uncharacterized protein</fullName>
    </submittedName>
</protein>
<accession>A0ABD5CBS9</accession>
<dbReference type="Proteomes" id="UP001245184">
    <property type="component" value="Unassembled WGS sequence"/>
</dbReference>
<dbReference type="RefSeq" id="WP_307258313.1">
    <property type="nucleotide sequence ID" value="NZ_JAUSXE010000001.1"/>
</dbReference>
<reference evidence="2 3" key="1">
    <citation type="submission" date="2023-08" db="EMBL/GenBank/DDBJ databases">
        <title>Genome sequencing of plant associated microbes to promote plant fitness in Sorghum bicolor and Oryza sativa.</title>
        <authorList>
            <person name="Coleman-Derr D."/>
        </authorList>
    </citation>
    <scope>NUCLEOTIDE SEQUENCE [LARGE SCALE GENOMIC DNA]</scope>
    <source>
        <strain evidence="2 3">SLBN-33</strain>
    </source>
</reference>
<feature type="signal peptide" evidence="1">
    <location>
        <begin position="1"/>
        <end position="27"/>
    </location>
</feature>
<dbReference type="AlphaFoldDB" id="A0ABD5CBS9"/>
<evidence type="ECO:0000313" key="3">
    <source>
        <dbReference type="Proteomes" id="UP001245184"/>
    </source>
</evidence>
<proteinExistence type="predicted"/>
<evidence type="ECO:0000313" key="2">
    <source>
        <dbReference type="EMBL" id="MDR6202611.1"/>
    </source>
</evidence>
<evidence type="ECO:0000256" key="1">
    <source>
        <dbReference type="SAM" id="SignalP"/>
    </source>
</evidence>
<gene>
    <name evidence="2" type="ORF">QF025_001331</name>
</gene>
<feature type="chain" id="PRO_5044860254" evidence="1">
    <location>
        <begin position="28"/>
        <end position="55"/>
    </location>
</feature>